<keyword evidence="5" id="KW-1133">Transmembrane helix</keyword>
<dbReference type="GO" id="GO:0005184">
    <property type="term" value="F:neuropeptide hormone activity"/>
    <property type="evidence" value="ECO:0007669"/>
    <property type="project" value="TreeGrafter"/>
</dbReference>
<keyword evidence="4" id="KW-0027">Amidation</keyword>
<dbReference type="PANTHER" id="PTHR16866">
    <property type="entry name" value="GASTRIN-RELEASING PEPTIDE"/>
    <property type="match status" value="1"/>
</dbReference>
<comment type="subcellular location">
    <subcellularLocation>
        <location evidence="1">Secreted</location>
    </subcellularLocation>
</comment>
<dbReference type="GO" id="GO:0031710">
    <property type="term" value="F:neuromedin B receptor binding"/>
    <property type="evidence" value="ECO:0007669"/>
    <property type="project" value="TreeGrafter"/>
</dbReference>
<evidence type="ECO:0000313" key="7">
    <source>
        <dbReference type="Proteomes" id="UP000472267"/>
    </source>
</evidence>
<evidence type="ECO:0000256" key="1">
    <source>
        <dbReference type="ARBA" id="ARBA00004613"/>
    </source>
</evidence>
<reference evidence="6" key="1">
    <citation type="submission" date="2019-06" db="EMBL/GenBank/DDBJ databases">
        <authorList>
            <consortium name="Wellcome Sanger Institute Data Sharing"/>
        </authorList>
    </citation>
    <scope>NUCLEOTIDE SEQUENCE [LARGE SCALE GENOMIC DNA]</scope>
</reference>
<keyword evidence="5" id="KW-0472">Membrane</keyword>
<dbReference type="PROSITE" id="PS00257">
    <property type="entry name" value="BOMBESIN"/>
    <property type="match status" value="1"/>
</dbReference>
<comment type="similarity">
    <text evidence="2">Belongs to the bombesin/neuromedin-B/ranatensin family.</text>
</comment>
<evidence type="ECO:0000256" key="2">
    <source>
        <dbReference type="ARBA" id="ARBA00010012"/>
    </source>
</evidence>
<dbReference type="Proteomes" id="UP000472267">
    <property type="component" value="Chromosome 7"/>
</dbReference>
<dbReference type="GO" id="GO:0005576">
    <property type="term" value="C:extracellular region"/>
    <property type="evidence" value="ECO:0007669"/>
    <property type="project" value="UniProtKB-SubCell"/>
</dbReference>
<dbReference type="OMA" id="EFNICRG"/>
<evidence type="ECO:0000313" key="6">
    <source>
        <dbReference type="Ensembl" id="ENSSFAP00005035512.1"/>
    </source>
</evidence>
<dbReference type="PANTHER" id="PTHR16866:SF3">
    <property type="entry name" value="NEUROMEDIN-B"/>
    <property type="match status" value="1"/>
</dbReference>
<dbReference type="Ensembl" id="ENSSFAT00005036852.1">
    <property type="protein sequence ID" value="ENSSFAP00005035512.1"/>
    <property type="gene ID" value="ENSSFAG00005017983.1"/>
</dbReference>
<evidence type="ECO:0000256" key="5">
    <source>
        <dbReference type="SAM" id="Phobius"/>
    </source>
</evidence>
<dbReference type="Pfam" id="PF02044">
    <property type="entry name" value="Bombesin"/>
    <property type="match status" value="1"/>
</dbReference>
<proteinExistence type="inferred from homology"/>
<name>A0A672I2S4_SALFA</name>
<dbReference type="InParanoid" id="A0A672I2S4"/>
<feature type="transmembrane region" description="Helical" evidence="5">
    <location>
        <begin position="12"/>
        <end position="31"/>
    </location>
</feature>
<dbReference type="GO" id="GO:0043005">
    <property type="term" value="C:neuron projection"/>
    <property type="evidence" value="ECO:0007669"/>
    <property type="project" value="TreeGrafter"/>
</dbReference>
<evidence type="ECO:0008006" key="8">
    <source>
        <dbReference type="Google" id="ProtNLM"/>
    </source>
</evidence>
<dbReference type="InterPro" id="IPR000874">
    <property type="entry name" value="Bombesin"/>
</dbReference>
<protein>
    <recommendedName>
        <fullName evidence="8">Neuromedin Bb</fullName>
    </recommendedName>
</protein>
<accession>A0A672I2S4</accession>
<keyword evidence="7" id="KW-1185">Reference proteome</keyword>
<keyword evidence="3" id="KW-0964">Secreted</keyword>
<dbReference type="AlphaFoldDB" id="A0A672I2S4"/>
<keyword evidence="5" id="KW-0812">Transmembrane</keyword>
<evidence type="ECO:0000256" key="3">
    <source>
        <dbReference type="ARBA" id="ARBA00022525"/>
    </source>
</evidence>
<dbReference type="GO" id="GO:0007218">
    <property type="term" value="P:neuropeptide signaling pathway"/>
    <property type="evidence" value="ECO:0007669"/>
    <property type="project" value="InterPro"/>
</dbReference>
<gene>
    <name evidence="6" type="primary">nmba</name>
</gene>
<dbReference type="GO" id="GO:0046887">
    <property type="term" value="P:positive regulation of hormone secretion"/>
    <property type="evidence" value="ECO:0007669"/>
    <property type="project" value="TreeGrafter"/>
</dbReference>
<organism evidence="6 7">
    <name type="scientific">Salarias fasciatus</name>
    <name type="common">Jewelled blenny</name>
    <name type="synonym">Blennius fasciatus</name>
    <dbReference type="NCBI Taxonomy" id="181472"/>
    <lineage>
        <taxon>Eukaryota</taxon>
        <taxon>Metazoa</taxon>
        <taxon>Chordata</taxon>
        <taxon>Craniata</taxon>
        <taxon>Vertebrata</taxon>
        <taxon>Euteleostomi</taxon>
        <taxon>Actinopterygii</taxon>
        <taxon>Neopterygii</taxon>
        <taxon>Teleostei</taxon>
        <taxon>Neoteleostei</taxon>
        <taxon>Acanthomorphata</taxon>
        <taxon>Ovalentaria</taxon>
        <taxon>Blenniimorphae</taxon>
        <taxon>Blenniiformes</taxon>
        <taxon>Blennioidei</taxon>
        <taxon>Blenniidae</taxon>
        <taxon>Salariinae</taxon>
        <taxon>Salarias</taxon>
    </lineage>
</organism>
<reference evidence="6" key="2">
    <citation type="submission" date="2025-08" db="UniProtKB">
        <authorList>
            <consortium name="Ensembl"/>
        </authorList>
    </citation>
    <scope>IDENTIFICATION</scope>
</reference>
<evidence type="ECO:0000256" key="4">
    <source>
        <dbReference type="ARBA" id="ARBA00022815"/>
    </source>
</evidence>
<reference evidence="6" key="3">
    <citation type="submission" date="2025-09" db="UniProtKB">
        <authorList>
            <consortium name="Ensembl"/>
        </authorList>
    </citation>
    <scope>IDENTIFICATION</scope>
</reference>
<sequence length="115" mass="12639">MKGALTKSCRGGCLSSFILISYVVMTASMTLDLTELRNRVSKLKVNPKGNLWATGHFMGKKSVVDSSFMESAFQNVKAPNEATAVRPLQGVEDLQAQLLQMLKTAQETREKALDM</sequence>